<protein>
    <submittedName>
        <fullName evidence="1">Uncharacterized protein</fullName>
    </submittedName>
</protein>
<proteinExistence type="predicted"/>
<sequence length="72" mass="8054">MKSKNIVQLIGGTYIGGLTKDATMGLNSLSRKIAEQSAEDELFESAIRRADDEELRKLARFRMQTAVSKHLD</sequence>
<organism evidence="1 2">
    <name type="scientific">Pelagicoccus albus</name>
    <dbReference type="NCBI Taxonomy" id="415222"/>
    <lineage>
        <taxon>Bacteria</taxon>
        <taxon>Pseudomonadati</taxon>
        <taxon>Verrucomicrobiota</taxon>
        <taxon>Opitutia</taxon>
        <taxon>Puniceicoccales</taxon>
        <taxon>Pelagicoccaceae</taxon>
        <taxon>Pelagicoccus</taxon>
    </lineage>
</organism>
<keyword evidence="2" id="KW-1185">Reference proteome</keyword>
<evidence type="ECO:0000313" key="2">
    <source>
        <dbReference type="Proteomes" id="UP000526501"/>
    </source>
</evidence>
<reference evidence="1 2" key="1">
    <citation type="submission" date="2020-07" db="EMBL/GenBank/DDBJ databases">
        <authorList>
            <person name="Feng X."/>
        </authorList>
    </citation>
    <scope>NUCLEOTIDE SEQUENCE [LARGE SCALE GENOMIC DNA]</scope>
    <source>
        <strain evidence="1 2">JCM23202</strain>
    </source>
</reference>
<dbReference type="EMBL" id="JACHVC010000005">
    <property type="protein sequence ID" value="MBC2604831.1"/>
    <property type="molecule type" value="Genomic_DNA"/>
</dbReference>
<dbReference type="Proteomes" id="UP000526501">
    <property type="component" value="Unassembled WGS sequence"/>
</dbReference>
<accession>A0A7X1B381</accession>
<dbReference type="AlphaFoldDB" id="A0A7X1B381"/>
<evidence type="ECO:0000313" key="1">
    <source>
        <dbReference type="EMBL" id="MBC2604831.1"/>
    </source>
</evidence>
<name>A0A7X1B381_9BACT</name>
<gene>
    <name evidence="1" type="ORF">H5P27_02125</name>
</gene>
<dbReference type="RefSeq" id="WP_185658728.1">
    <property type="nucleotide sequence ID" value="NZ_CAWPOO010000005.1"/>
</dbReference>
<comment type="caution">
    <text evidence="1">The sequence shown here is derived from an EMBL/GenBank/DDBJ whole genome shotgun (WGS) entry which is preliminary data.</text>
</comment>